<dbReference type="STRING" id="1300341.I595_2720"/>
<accession>A0A0N8H3T3</accession>
<organism evidence="1 2">
    <name type="scientific">Croceitalea dokdonensis DOKDO 023</name>
    <dbReference type="NCBI Taxonomy" id="1300341"/>
    <lineage>
        <taxon>Bacteria</taxon>
        <taxon>Pseudomonadati</taxon>
        <taxon>Bacteroidota</taxon>
        <taxon>Flavobacteriia</taxon>
        <taxon>Flavobacteriales</taxon>
        <taxon>Flavobacteriaceae</taxon>
        <taxon>Croceitalea</taxon>
    </lineage>
</organism>
<gene>
    <name evidence="1" type="ORF">I595_2720</name>
</gene>
<comment type="caution">
    <text evidence="1">The sequence shown here is derived from an EMBL/GenBank/DDBJ whole genome shotgun (WGS) entry which is preliminary data.</text>
</comment>
<reference evidence="1 2" key="1">
    <citation type="submission" date="2015-09" db="EMBL/GenBank/DDBJ databases">
        <title>Genome sequence of the marine flavobacterium Croceitalea dokdonensis DOKDO 023 that contains proton- and sodium-pumping rhodopsins.</title>
        <authorList>
            <person name="Kwon S.-K."/>
            <person name="Lee H.K."/>
            <person name="Kwak M.-J."/>
            <person name="Kim J.F."/>
        </authorList>
    </citation>
    <scope>NUCLEOTIDE SEQUENCE [LARGE SCALE GENOMIC DNA]</scope>
    <source>
        <strain evidence="1 2">DOKDO 023</strain>
    </source>
</reference>
<evidence type="ECO:0000313" key="1">
    <source>
        <dbReference type="EMBL" id="KPM31452.1"/>
    </source>
</evidence>
<dbReference type="AlphaFoldDB" id="A0A0N8H3T3"/>
<evidence type="ECO:0000313" key="2">
    <source>
        <dbReference type="Proteomes" id="UP000050280"/>
    </source>
</evidence>
<proteinExistence type="predicted"/>
<keyword evidence="2" id="KW-1185">Reference proteome</keyword>
<dbReference type="EMBL" id="LDJX01000005">
    <property type="protein sequence ID" value="KPM31452.1"/>
    <property type="molecule type" value="Genomic_DNA"/>
</dbReference>
<name>A0A0N8H3T3_9FLAO</name>
<dbReference type="Proteomes" id="UP000050280">
    <property type="component" value="Unassembled WGS sequence"/>
</dbReference>
<sequence>MKRSATYLSDIFLVQFKSGQHLWQKINAYKTLSFKFM</sequence>
<protein>
    <submittedName>
        <fullName evidence="1">Uncharacterized protein</fullName>
    </submittedName>
</protein>